<dbReference type="NCBIfam" id="NF033545">
    <property type="entry name" value="transpos_IS630"/>
    <property type="match status" value="1"/>
</dbReference>
<dbReference type="InterPro" id="IPR038717">
    <property type="entry name" value="Tc1-like_DDE_dom"/>
</dbReference>
<protein>
    <submittedName>
        <fullName evidence="2">IS630 family transposase</fullName>
    </submittedName>
</protein>
<comment type="caution">
    <text evidence="2">The sequence shown here is derived from an EMBL/GenBank/DDBJ whole genome shotgun (WGS) entry which is preliminary data.</text>
</comment>
<organism evidence="2 3">
    <name type="scientific">Parablautia muri</name>
    <dbReference type="NCBI Taxonomy" id="2320879"/>
    <lineage>
        <taxon>Bacteria</taxon>
        <taxon>Bacillati</taxon>
        <taxon>Bacillota</taxon>
        <taxon>Clostridia</taxon>
        <taxon>Lachnospirales</taxon>
        <taxon>Lachnospiraceae</taxon>
        <taxon>Parablautia</taxon>
    </lineage>
</organism>
<feature type="domain" description="Tc1-like transposase DDE" evidence="1">
    <location>
        <begin position="230"/>
        <end position="353"/>
    </location>
</feature>
<dbReference type="Gene3D" id="1.10.10.10">
    <property type="entry name" value="Winged helix-like DNA-binding domain superfamily/Winged helix DNA-binding domain"/>
    <property type="match status" value="1"/>
</dbReference>
<dbReference type="OrthoDB" id="2375382at2"/>
<dbReference type="Pfam" id="PF13565">
    <property type="entry name" value="HTH_32"/>
    <property type="match status" value="1"/>
</dbReference>
<dbReference type="SUPFAM" id="SSF53098">
    <property type="entry name" value="Ribonuclease H-like"/>
    <property type="match status" value="1"/>
</dbReference>
<evidence type="ECO:0000313" key="2">
    <source>
        <dbReference type="EMBL" id="NBJ91358.1"/>
    </source>
</evidence>
<gene>
    <name evidence="2" type="ORF">D5281_01840</name>
</gene>
<dbReference type="InterPro" id="IPR012337">
    <property type="entry name" value="RNaseH-like_sf"/>
</dbReference>
<dbReference type="InterPro" id="IPR036388">
    <property type="entry name" value="WH-like_DNA-bd_sf"/>
</dbReference>
<dbReference type="AlphaFoldDB" id="A0A9X5GQ09"/>
<keyword evidence="3" id="KW-1185">Reference proteome</keyword>
<evidence type="ECO:0000259" key="1">
    <source>
        <dbReference type="Pfam" id="PF13358"/>
    </source>
</evidence>
<reference evidence="2" key="1">
    <citation type="submission" date="2018-09" db="EMBL/GenBank/DDBJ databases">
        <title>Murine metabolic-syndrome-specific gut microbial biobank.</title>
        <authorList>
            <person name="Liu C."/>
        </authorList>
    </citation>
    <scope>NUCLEOTIDE SEQUENCE</scope>
    <source>
        <strain evidence="2">D42-62</strain>
    </source>
</reference>
<dbReference type="GO" id="GO:0003676">
    <property type="term" value="F:nucleic acid binding"/>
    <property type="evidence" value="ECO:0007669"/>
    <property type="project" value="InterPro"/>
</dbReference>
<evidence type="ECO:0000313" key="3">
    <source>
        <dbReference type="Proteomes" id="UP001154420"/>
    </source>
</evidence>
<accession>A0A9X5GQ09</accession>
<dbReference type="Gene3D" id="3.30.420.10">
    <property type="entry name" value="Ribonuclease H-like superfamily/Ribonuclease H"/>
    <property type="match status" value="1"/>
</dbReference>
<dbReference type="InterPro" id="IPR047655">
    <property type="entry name" value="Transpos_IS630-like"/>
</dbReference>
<dbReference type="SUPFAM" id="SSF46689">
    <property type="entry name" value="Homeodomain-like"/>
    <property type="match status" value="1"/>
</dbReference>
<dbReference type="InterPro" id="IPR009057">
    <property type="entry name" value="Homeodomain-like_sf"/>
</dbReference>
<dbReference type="Proteomes" id="UP001154420">
    <property type="component" value="Unassembled WGS sequence"/>
</dbReference>
<dbReference type="RefSeq" id="WP_160558429.1">
    <property type="nucleotide sequence ID" value="NZ_QZDT01000001.1"/>
</dbReference>
<sequence>MGRNKKYGNIILKDDDREVLEKIARSQTAEYCKVQRAKIILYSADGMSNTEIAKTIGVHPNTVANFVNKYIAAGLEYTMNDAARSGKPNSITDEEKIWITNIACTKPKDLGRAQELWTYRTLQQYIQSCCVEAGYPKLKNISHATVRSTLEGNEIKPNKISYYLERKDPEFETKMHDVLLVYKQVEMCFDKEGNLVINMEDPKTVTVSYDEKPGIQALKNIAPDLPPTQTHGTVGRDYEYKRLGTLSLLAGVDLLTGEIIPLVSDTHKSSDFISWLRKLDAKYPEHDTIRLVLDNHSAHTSKETQKYLATRPGRFEFVFTPRHGSWLNLIESFFGKMGKQCLKGIRVDSKEELEERIYQYIAEINEHPVVYHWTYKMDELEI</sequence>
<dbReference type="Pfam" id="PF13358">
    <property type="entry name" value="DDE_3"/>
    <property type="match status" value="1"/>
</dbReference>
<name>A0A9X5GQ09_9FIRM</name>
<dbReference type="InterPro" id="IPR036397">
    <property type="entry name" value="RNaseH_sf"/>
</dbReference>
<dbReference type="EMBL" id="QZDT01000001">
    <property type="protein sequence ID" value="NBJ91358.1"/>
    <property type="molecule type" value="Genomic_DNA"/>
</dbReference>
<proteinExistence type="predicted"/>